<evidence type="ECO:0000256" key="4">
    <source>
        <dbReference type="ARBA" id="ARBA00022692"/>
    </source>
</evidence>
<evidence type="ECO:0000256" key="1">
    <source>
        <dbReference type="ARBA" id="ARBA00004323"/>
    </source>
</evidence>
<comment type="subcellular location">
    <subcellularLocation>
        <location evidence="1">Golgi apparatus membrane</location>
        <topology evidence="1">Single-pass type II membrane protein</topology>
    </subcellularLocation>
</comment>
<gene>
    <name evidence="11" type="ORF">JYZ213_LOCUS16674</name>
</gene>
<evidence type="ECO:0000256" key="3">
    <source>
        <dbReference type="ARBA" id="ARBA00022679"/>
    </source>
</evidence>
<dbReference type="GO" id="GO:0000139">
    <property type="term" value="C:Golgi membrane"/>
    <property type="evidence" value="ECO:0007669"/>
    <property type="project" value="UniProtKB-SubCell"/>
</dbReference>
<keyword evidence="8" id="KW-0472">Membrane</keyword>
<name>A0A814HPQ3_9BILA</name>
<dbReference type="Proteomes" id="UP000663845">
    <property type="component" value="Unassembled WGS sequence"/>
</dbReference>
<evidence type="ECO:0000256" key="10">
    <source>
        <dbReference type="SAM" id="SignalP"/>
    </source>
</evidence>
<evidence type="ECO:0000313" key="12">
    <source>
        <dbReference type="Proteomes" id="UP000663845"/>
    </source>
</evidence>
<dbReference type="Pfam" id="PF03567">
    <property type="entry name" value="Sulfotransfer_2"/>
    <property type="match status" value="1"/>
</dbReference>
<evidence type="ECO:0000256" key="2">
    <source>
        <dbReference type="ARBA" id="ARBA00010569"/>
    </source>
</evidence>
<accession>A0A814HPQ3</accession>
<evidence type="ECO:0000256" key="6">
    <source>
        <dbReference type="ARBA" id="ARBA00022989"/>
    </source>
</evidence>
<comment type="similarity">
    <text evidence="2">Belongs to the sulfotransferase 3 family.</text>
</comment>
<dbReference type="GO" id="GO:0008146">
    <property type="term" value="F:sulfotransferase activity"/>
    <property type="evidence" value="ECO:0007669"/>
    <property type="project" value="InterPro"/>
</dbReference>
<keyword evidence="6" id="KW-1133">Transmembrane helix</keyword>
<dbReference type="InterPro" id="IPR027417">
    <property type="entry name" value="P-loop_NTPase"/>
</dbReference>
<dbReference type="Gene3D" id="3.40.50.300">
    <property type="entry name" value="P-loop containing nucleotide triphosphate hydrolases"/>
    <property type="match status" value="1"/>
</dbReference>
<evidence type="ECO:0000313" key="11">
    <source>
        <dbReference type="EMBL" id="CAF1013711.1"/>
    </source>
</evidence>
<dbReference type="SUPFAM" id="SSF52540">
    <property type="entry name" value="P-loop containing nucleoside triphosphate hydrolases"/>
    <property type="match status" value="1"/>
</dbReference>
<protein>
    <submittedName>
        <fullName evidence="11">Uncharacterized protein</fullName>
    </submittedName>
</protein>
<evidence type="ECO:0000256" key="7">
    <source>
        <dbReference type="ARBA" id="ARBA00023034"/>
    </source>
</evidence>
<feature type="signal peptide" evidence="10">
    <location>
        <begin position="1"/>
        <end position="25"/>
    </location>
</feature>
<keyword evidence="10" id="KW-0732">Signal</keyword>
<feature type="chain" id="PRO_5032519147" evidence="10">
    <location>
        <begin position="26"/>
        <end position="333"/>
    </location>
</feature>
<keyword evidence="3" id="KW-0808">Transferase</keyword>
<proteinExistence type="inferred from homology"/>
<organism evidence="11 12">
    <name type="scientific">Adineta steineri</name>
    <dbReference type="NCBI Taxonomy" id="433720"/>
    <lineage>
        <taxon>Eukaryota</taxon>
        <taxon>Metazoa</taxon>
        <taxon>Spiralia</taxon>
        <taxon>Gnathifera</taxon>
        <taxon>Rotifera</taxon>
        <taxon>Eurotatoria</taxon>
        <taxon>Bdelloidea</taxon>
        <taxon>Adinetida</taxon>
        <taxon>Adinetidae</taxon>
        <taxon>Adineta</taxon>
    </lineage>
</organism>
<dbReference type="EMBL" id="CAJNOG010000151">
    <property type="protein sequence ID" value="CAF1013711.1"/>
    <property type="molecule type" value="Genomic_DNA"/>
</dbReference>
<sequence length="333" mass="38389">MDLLLCTYLIGSLLLLHALLVTGTSDSHMFDNNTSALNIILHSKPSSIFVYTDNDNLTRGLSLLALKGYPKNVVYNRVPKSASTTLRYLFRDQAASRGFTIFNKEIYVPFLLSVDIQREVASELESAKAPALYERHMYFINFDDFQKPQPIYINVVRDPIQQVISAYYYSRETCINEQRCYFNTTFVNETLDECVRSRSASECVSASQGVSPILPFFCGNLVACEENKTFALQKAKQNIIDYYTVIGIVEELYNFLFVLEHMIPKYFANICQTYMSNGMRKENVRSKKTKNNEPSETTKTLLRAALADEYDLYEFIKRRFNIQFQQVLQYLAI</sequence>
<evidence type="ECO:0000256" key="9">
    <source>
        <dbReference type="ARBA" id="ARBA00023180"/>
    </source>
</evidence>
<dbReference type="PANTHER" id="PTHR12129:SF15">
    <property type="entry name" value="URONYL 2-SULFOTRANSFERASE"/>
    <property type="match status" value="1"/>
</dbReference>
<dbReference type="InterPro" id="IPR007734">
    <property type="entry name" value="Heparan_SO4_2-O-STrfase"/>
</dbReference>
<keyword evidence="4" id="KW-0812">Transmembrane</keyword>
<reference evidence="11" key="1">
    <citation type="submission" date="2021-02" db="EMBL/GenBank/DDBJ databases">
        <authorList>
            <person name="Nowell W R."/>
        </authorList>
    </citation>
    <scope>NUCLEOTIDE SEQUENCE</scope>
</reference>
<keyword evidence="9" id="KW-0325">Glycoprotein</keyword>
<keyword evidence="7" id="KW-0333">Golgi apparatus</keyword>
<evidence type="ECO:0000256" key="8">
    <source>
        <dbReference type="ARBA" id="ARBA00023136"/>
    </source>
</evidence>
<dbReference type="AlphaFoldDB" id="A0A814HPQ3"/>
<dbReference type="InterPro" id="IPR005331">
    <property type="entry name" value="Sulfotransferase"/>
</dbReference>
<keyword evidence="5" id="KW-0735">Signal-anchor</keyword>
<evidence type="ECO:0000256" key="5">
    <source>
        <dbReference type="ARBA" id="ARBA00022968"/>
    </source>
</evidence>
<dbReference type="PANTHER" id="PTHR12129">
    <property type="entry name" value="HEPARAN SULFATE 2-O-SULFOTRANSFERASE"/>
    <property type="match status" value="1"/>
</dbReference>
<comment type="caution">
    <text evidence="11">The sequence shown here is derived from an EMBL/GenBank/DDBJ whole genome shotgun (WGS) entry which is preliminary data.</text>
</comment>